<comment type="caution">
    <text evidence="4">The sequence shown here is derived from an EMBL/GenBank/DDBJ whole genome shotgun (WGS) entry which is preliminary data.</text>
</comment>
<gene>
    <name evidence="4" type="ORF">ACFOY7_03975</name>
</gene>
<dbReference type="PANTHER" id="PTHR32089">
    <property type="entry name" value="METHYL-ACCEPTING CHEMOTAXIS PROTEIN MCPB"/>
    <property type="match status" value="1"/>
</dbReference>
<dbReference type="SUPFAM" id="SSF58104">
    <property type="entry name" value="Methyl-accepting chemotaxis protein (MCP) signaling domain"/>
    <property type="match status" value="1"/>
</dbReference>
<evidence type="ECO:0000259" key="3">
    <source>
        <dbReference type="PROSITE" id="PS50111"/>
    </source>
</evidence>
<dbReference type="Gene3D" id="1.10.287.950">
    <property type="entry name" value="Methyl-accepting chemotaxis protein"/>
    <property type="match status" value="1"/>
</dbReference>
<evidence type="ECO:0000256" key="1">
    <source>
        <dbReference type="ARBA" id="ARBA00023224"/>
    </source>
</evidence>
<dbReference type="PANTHER" id="PTHR32089:SF112">
    <property type="entry name" value="LYSOZYME-LIKE PROTEIN-RELATED"/>
    <property type="match status" value="1"/>
</dbReference>
<sequence>METNIEEYDPLIQAFVRVGPLLQSLINDDITIGIYDTEKLIINYPAQNFSLNVHPGDPLVDGDIVTKAIKENKNQAATVPPELFGVHLIARAIPIKDESGNVIGGIGVGQSIEDAQRLNEISDNISSVMDEITNTVEHMAKAISTLSGNIHLVTEKADTVRNSAETIEKMSSVVKEIAEQSNLLGLNAAIESARAGEHGKGFAVVAGEIRKMATNSKQQVTEIQSITSGIKDAIKNLNDHIQNVNDQSDSQAASIQQLTATMEEINSNIKILANLAQKNVALKDK</sequence>
<dbReference type="InterPro" id="IPR029151">
    <property type="entry name" value="Sensor-like_sf"/>
</dbReference>
<evidence type="ECO:0000256" key="2">
    <source>
        <dbReference type="PROSITE-ProRule" id="PRU00284"/>
    </source>
</evidence>
<reference evidence="5" key="1">
    <citation type="journal article" date="2019" name="Int. J. Syst. Evol. Microbiol.">
        <title>The Global Catalogue of Microorganisms (GCM) 10K type strain sequencing project: providing services to taxonomists for standard genome sequencing and annotation.</title>
        <authorList>
            <consortium name="The Broad Institute Genomics Platform"/>
            <consortium name="The Broad Institute Genome Sequencing Center for Infectious Disease"/>
            <person name="Wu L."/>
            <person name="Ma J."/>
        </authorList>
    </citation>
    <scope>NUCLEOTIDE SEQUENCE [LARGE SCALE GENOMIC DNA]</scope>
    <source>
        <strain evidence="5">CCUG 37865</strain>
    </source>
</reference>
<dbReference type="SMART" id="SM00283">
    <property type="entry name" value="MA"/>
    <property type="match status" value="1"/>
</dbReference>
<evidence type="ECO:0000313" key="4">
    <source>
        <dbReference type="EMBL" id="MFC4402231.1"/>
    </source>
</evidence>
<dbReference type="EMBL" id="JBHSDT010000003">
    <property type="protein sequence ID" value="MFC4402231.1"/>
    <property type="molecule type" value="Genomic_DNA"/>
</dbReference>
<protein>
    <submittedName>
        <fullName evidence="4">Methyl-accepting chemotaxis protein</fullName>
    </submittedName>
</protein>
<name>A0ABV8WQT2_9BACI</name>
<keyword evidence="1 2" id="KW-0807">Transducer</keyword>
<dbReference type="PROSITE" id="PS50111">
    <property type="entry name" value="CHEMOTAXIS_TRANSDUC_2"/>
    <property type="match status" value="1"/>
</dbReference>
<dbReference type="InterPro" id="IPR004089">
    <property type="entry name" value="MCPsignal_dom"/>
</dbReference>
<organism evidence="4 5">
    <name type="scientific">Gracilibacillus xinjiangensis</name>
    <dbReference type="NCBI Taxonomy" id="1193282"/>
    <lineage>
        <taxon>Bacteria</taxon>
        <taxon>Bacillati</taxon>
        <taxon>Bacillota</taxon>
        <taxon>Bacilli</taxon>
        <taxon>Bacillales</taxon>
        <taxon>Bacillaceae</taxon>
        <taxon>Gracilibacillus</taxon>
    </lineage>
</organism>
<dbReference type="Pfam" id="PF00015">
    <property type="entry name" value="MCPsignal"/>
    <property type="match status" value="1"/>
</dbReference>
<dbReference type="SUPFAM" id="SSF103190">
    <property type="entry name" value="Sensory domain-like"/>
    <property type="match status" value="1"/>
</dbReference>
<evidence type="ECO:0000313" key="5">
    <source>
        <dbReference type="Proteomes" id="UP001595882"/>
    </source>
</evidence>
<dbReference type="RefSeq" id="WP_390249614.1">
    <property type="nucleotide sequence ID" value="NZ_JBHSDT010000003.1"/>
</dbReference>
<accession>A0ABV8WQT2</accession>
<keyword evidence="5" id="KW-1185">Reference proteome</keyword>
<proteinExistence type="predicted"/>
<feature type="domain" description="Methyl-accepting transducer" evidence="3">
    <location>
        <begin position="108"/>
        <end position="285"/>
    </location>
</feature>
<dbReference type="Proteomes" id="UP001595882">
    <property type="component" value="Unassembled WGS sequence"/>
</dbReference>